<keyword evidence="3" id="KW-1185">Reference proteome</keyword>
<proteinExistence type="predicted"/>
<gene>
    <name evidence="2" type="ORF">Ciccas_010793</name>
</gene>
<dbReference type="Proteomes" id="UP001626550">
    <property type="component" value="Unassembled WGS sequence"/>
</dbReference>
<evidence type="ECO:0000256" key="1">
    <source>
        <dbReference type="SAM" id="Coils"/>
    </source>
</evidence>
<keyword evidence="1" id="KW-0175">Coiled coil</keyword>
<feature type="coiled-coil region" evidence="1">
    <location>
        <begin position="455"/>
        <end position="598"/>
    </location>
</feature>
<evidence type="ECO:0000313" key="3">
    <source>
        <dbReference type="Proteomes" id="UP001626550"/>
    </source>
</evidence>
<reference evidence="2 3" key="1">
    <citation type="submission" date="2024-11" db="EMBL/GenBank/DDBJ databases">
        <title>Adaptive evolution of stress response genes in parasites aligns with host niche diversity.</title>
        <authorList>
            <person name="Hahn C."/>
            <person name="Resl P."/>
        </authorList>
    </citation>
    <scope>NUCLEOTIDE SEQUENCE [LARGE SCALE GENOMIC DNA]</scope>
    <source>
        <strain evidence="2">EGGRZ-B1_66</strain>
        <tissue evidence="2">Body</tissue>
    </source>
</reference>
<dbReference type="AlphaFoldDB" id="A0ABD2PXR4"/>
<name>A0ABD2PXR4_9PLAT</name>
<evidence type="ECO:0000313" key="2">
    <source>
        <dbReference type="EMBL" id="KAL3310641.1"/>
    </source>
</evidence>
<feature type="non-terminal residue" evidence="2">
    <location>
        <position position="599"/>
    </location>
</feature>
<organism evidence="2 3">
    <name type="scientific">Cichlidogyrus casuarinus</name>
    <dbReference type="NCBI Taxonomy" id="1844966"/>
    <lineage>
        <taxon>Eukaryota</taxon>
        <taxon>Metazoa</taxon>
        <taxon>Spiralia</taxon>
        <taxon>Lophotrochozoa</taxon>
        <taxon>Platyhelminthes</taxon>
        <taxon>Monogenea</taxon>
        <taxon>Monopisthocotylea</taxon>
        <taxon>Dactylogyridea</taxon>
        <taxon>Ancyrocephalidae</taxon>
        <taxon>Cichlidogyrus</taxon>
    </lineage>
</organism>
<sequence length="599" mass="69069">MSRKIAQIPLMQQDFEYKITNLQCQIQEREIMSNSLKNQNNSLTKELASLKQNNWSKDDKNELFSEICSLKKQLEVQYKNVHRLEAEIVERDFIVASKTNRLAILEKSHAQLSGEISNYRSIETSFKNQVLSLNRDLSEMRDRLRERNSKLKEAEEEIEKSHDIISNYQETMALKKELESGDEVYGPLSDLQQQIRGFVSTLNKSLVDNSICSFVEHSLETSREFPVAKTIPEDLAVDLKVAVSLLTNVAGDLNGKVHPQKELSLPLDKENYDAEDSINDLMLSIPKTPRPVRRRNLYKKKPLHHNLDTTISIPSHLKSLKNQLNQLVEEEQHSVCDETSTIGDVTMNIKQKSDLSRQMMKTVKDLERLFENMQSETQERTGQCAVAFVTEPTKFIYEDLTSPTLSDMDEQASVVNEESVGLLPISQSTAEKKPAAESTFCANSSVQFDGRLFAKERLEQELKELTTVLEQEKCNSASLRNTSLQQQKYISEIEEKLLKAEQDRKDRQADCEKQKNSSKHLEHLLSVKEKEVKDIMEKFEIHEEQLKTNEGELEKAHRLCEDYELQSRMKEGEAEKLRVAHEEQIIRLEAERQKLLNQL</sequence>
<dbReference type="EMBL" id="JBJKFK010002777">
    <property type="protein sequence ID" value="KAL3310641.1"/>
    <property type="molecule type" value="Genomic_DNA"/>
</dbReference>
<feature type="coiled-coil region" evidence="1">
    <location>
        <begin position="134"/>
        <end position="171"/>
    </location>
</feature>
<comment type="caution">
    <text evidence="2">The sequence shown here is derived from an EMBL/GenBank/DDBJ whole genome shotgun (WGS) entry which is preliminary data.</text>
</comment>
<protein>
    <submittedName>
        <fullName evidence="2">Uncharacterized protein</fullName>
    </submittedName>
</protein>
<accession>A0ABD2PXR4</accession>